<sequence>DVIRTENNSLQVRSTCAVIQPWITPLSAEARMLYSYFSEAIAPVMVLLDTNASGHCNLDLLMAFEDEVLRRAVGLVAAQHLGCERLEMLDAAEAGRAAITSRLRKDLVLLLRNKCLKFAWVTLIVLLVGETVTGSAHYGYLSALRSLQTQTNIFELLALPRSASIMVFLRCRDASLSCKTGSRTISFHHTRRITGSSKRYAFVLLLLPTSTFSEP</sequence>
<gene>
    <name evidence="1" type="ORF">BDU57DRAFT_576882</name>
</gene>
<protein>
    <submittedName>
        <fullName evidence="1">Uncharacterized protein</fullName>
    </submittedName>
</protein>
<name>A0A6A5QIP8_AMPQU</name>
<organism evidence="1 2">
    <name type="scientific">Ampelomyces quisqualis</name>
    <name type="common">Powdery mildew agent</name>
    <dbReference type="NCBI Taxonomy" id="50730"/>
    <lineage>
        <taxon>Eukaryota</taxon>
        <taxon>Fungi</taxon>
        <taxon>Dikarya</taxon>
        <taxon>Ascomycota</taxon>
        <taxon>Pezizomycotina</taxon>
        <taxon>Dothideomycetes</taxon>
        <taxon>Pleosporomycetidae</taxon>
        <taxon>Pleosporales</taxon>
        <taxon>Pleosporineae</taxon>
        <taxon>Phaeosphaeriaceae</taxon>
        <taxon>Ampelomyces</taxon>
    </lineage>
</organism>
<feature type="non-terminal residue" evidence="1">
    <location>
        <position position="1"/>
    </location>
</feature>
<keyword evidence="2" id="KW-1185">Reference proteome</keyword>
<dbReference type="OrthoDB" id="5386330at2759"/>
<accession>A0A6A5QIP8</accession>
<dbReference type="AlphaFoldDB" id="A0A6A5QIP8"/>
<proteinExistence type="predicted"/>
<dbReference type="EMBL" id="ML979136">
    <property type="protein sequence ID" value="KAF1915323.1"/>
    <property type="molecule type" value="Genomic_DNA"/>
</dbReference>
<evidence type="ECO:0000313" key="2">
    <source>
        <dbReference type="Proteomes" id="UP000800096"/>
    </source>
</evidence>
<dbReference type="Proteomes" id="UP000800096">
    <property type="component" value="Unassembled WGS sequence"/>
</dbReference>
<evidence type="ECO:0000313" key="1">
    <source>
        <dbReference type="EMBL" id="KAF1915323.1"/>
    </source>
</evidence>
<reference evidence="1" key="1">
    <citation type="journal article" date="2020" name="Stud. Mycol.">
        <title>101 Dothideomycetes genomes: a test case for predicting lifestyles and emergence of pathogens.</title>
        <authorList>
            <person name="Haridas S."/>
            <person name="Albert R."/>
            <person name="Binder M."/>
            <person name="Bloem J."/>
            <person name="Labutti K."/>
            <person name="Salamov A."/>
            <person name="Andreopoulos B."/>
            <person name="Baker S."/>
            <person name="Barry K."/>
            <person name="Bills G."/>
            <person name="Bluhm B."/>
            <person name="Cannon C."/>
            <person name="Castanera R."/>
            <person name="Culley D."/>
            <person name="Daum C."/>
            <person name="Ezra D."/>
            <person name="Gonzalez J."/>
            <person name="Henrissat B."/>
            <person name="Kuo A."/>
            <person name="Liang C."/>
            <person name="Lipzen A."/>
            <person name="Lutzoni F."/>
            <person name="Magnuson J."/>
            <person name="Mondo S."/>
            <person name="Nolan M."/>
            <person name="Ohm R."/>
            <person name="Pangilinan J."/>
            <person name="Park H.-J."/>
            <person name="Ramirez L."/>
            <person name="Alfaro M."/>
            <person name="Sun H."/>
            <person name="Tritt A."/>
            <person name="Yoshinaga Y."/>
            <person name="Zwiers L.-H."/>
            <person name="Turgeon B."/>
            <person name="Goodwin S."/>
            <person name="Spatafora J."/>
            <person name="Crous P."/>
            <person name="Grigoriev I."/>
        </authorList>
    </citation>
    <scope>NUCLEOTIDE SEQUENCE</scope>
    <source>
        <strain evidence="1">HMLAC05119</strain>
    </source>
</reference>